<dbReference type="PANTHER" id="PTHR47396:SF1">
    <property type="entry name" value="ATP-DEPENDENT HELICASE IRC3-RELATED"/>
    <property type="match status" value="1"/>
</dbReference>
<accession>A0A1B2IWK8</accession>
<sequence length="551" mass="62824">MPRGIEDHLEQSLDEPKITDKTIRGKTLHATFNGQLRPEQQAAQTALLKTHMGILSARTGFGKTVIAASVIAKLKVKTLVIVNNRELAEQWQNRLTEFLKIDDEPFVELTKTGRKKHKTVIGTYFGSKKRRSKLVDIATFQTLDRVDNLAEFFKDYEAVIIDEVHHLAAVTFDNVIKKLAARYIYGLSATPYRRDGWDPIIFLRAGQIAYKTAKVDEQQLMTTERTLITRVTNLGEINGALLESNSLAENYEAMTQSVDRNDLILNDIRENYQNGRHQLVLTQRKAHIELLKTTLEKEHLPVFELSGRQKPKENQAVVAEIEKQTAPYIIIATGSYIGEGFDVKSIDALLITMPVSWKGTVEQYVGRLNRDLDNKSDLLVYDYVDLFIPMLARMYQKRLKAYRDLHYRVLSDEDRDQGIQILNSQHAKNAFLADLESVNKDNQSVIIGSQQIDETTTAILKRVNTTNLQVVSAPQQRQPNQQAYKQITNQVPKFVTCEETPEVVIISECVVWYRYKDIMRPGNHNLTLRLSSSAIAEQFMKQFSGDISLLD</sequence>
<dbReference type="GO" id="GO:0003677">
    <property type="term" value="F:DNA binding"/>
    <property type="evidence" value="ECO:0007669"/>
    <property type="project" value="InterPro"/>
</dbReference>
<dbReference type="InterPro" id="IPR006935">
    <property type="entry name" value="Helicase/UvrB_N"/>
</dbReference>
<dbReference type="SMART" id="SM00487">
    <property type="entry name" value="DEXDc"/>
    <property type="match status" value="1"/>
</dbReference>
<evidence type="ECO:0000259" key="1">
    <source>
        <dbReference type="PROSITE" id="PS51192"/>
    </source>
</evidence>
<evidence type="ECO:0000313" key="2">
    <source>
        <dbReference type="EMBL" id="ANZ66435.1"/>
    </source>
</evidence>
<dbReference type="EMBL" id="CP014924">
    <property type="protein sequence ID" value="ANZ66435.1"/>
    <property type="molecule type" value="Genomic_DNA"/>
</dbReference>
<dbReference type="InterPro" id="IPR027417">
    <property type="entry name" value="P-loop_NTPase"/>
</dbReference>
<organism evidence="2 3">
    <name type="scientific">Secundilactobacillus paracollinoides</name>
    <dbReference type="NCBI Taxonomy" id="240427"/>
    <lineage>
        <taxon>Bacteria</taxon>
        <taxon>Bacillati</taxon>
        <taxon>Bacillota</taxon>
        <taxon>Bacilli</taxon>
        <taxon>Lactobacillales</taxon>
        <taxon>Lactobacillaceae</taxon>
        <taxon>Secundilactobacillus</taxon>
    </lineage>
</organism>
<dbReference type="GO" id="GO:0005829">
    <property type="term" value="C:cytosol"/>
    <property type="evidence" value="ECO:0007669"/>
    <property type="project" value="TreeGrafter"/>
</dbReference>
<dbReference type="Proteomes" id="UP000093267">
    <property type="component" value="Chromosome"/>
</dbReference>
<gene>
    <name evidence="2" type="ORF">AYR63_04330</name>
</gene>
<dbReference type="InterPro" id="IPR014001">
    <property type="entry name" value="Helicase_ATP-bd"/>
</dbReference>
<name>A0A1B2IWK8_9LACO</name>
<dbReference type="GO" id="GO:0016787">
    <property type="term" value="F:hydrolase activity"/>
    <property type="evidence" value="ECO:0007669"/>
    <property type="project" value="InterPro"/>
</dbReference>
<dbReference type="AlphaFoldDB" id="A0A1B2IWK8"/>
<dbReference type="Pfam" id="PF04851">
    <property type="entry name" value="ResIII"/>
    <property type="match status" value="1"/>
</dbReference>
<evidence type="ECO:0000313" key="3">
    <source>
        <dbReference type="Proteomes" id="UP000093267"/>
    </source>
</evidence>
<proteinExistence type="predicted"/>
<reference evidence="2 3" key="1">
    <citation type="submission" date="2016-03" db="EMBL/GenBank/DDBJ databases">
        <title>Pediococcus and Lactobacillus from brewery environment - whole genome sequencing and assembly.</title>
        <authorList>
            <person name="Behr J."/>
            <person name="Geissler A.J."/>
            <person name="Vogel R.F."/>
        </authorList>
    </citation>
    <scope>NUCLEOTIDE SEQUENCE [LARGE SCALE GENOMIC DNA]</scope>
    <source>
        <strain evidence="2 3">TMW 1.1995</strain>
    </source>
</reference>
<dbReference type="PROSITE" id="PS51192">
    <property type="entry name" value="HELICASE_ATP_BIND_1"/>
    <property type="match status" value="1"/>
</dbReference>
<dbReference type="PANTHER" id="PTHR47396">
    <property type="entry name" value="TYPE I RESTRICTION ENZYME ECOKI R PROTEIN"/>
    <property type="match status" value="1"/>
</dbReference>
<dbReference type="Pfam" id="PF00271">
    <property type="entry name" value="Helicase_C"/>
    <property type="match status" value="1"/>
</dbReference>
<dbReference type="SUPFAM" id="SSF52540">
    <property type="entry name" value="P-loop containing nucleoside triphosphate hydrolases"/>
    <property type="match status" value="1"/>
</dbReference>
<dbReference type="CDD" id="cd18785">
    <property type="entry name" value="SF2_C"/>
    <property type="match status" value="1"/>
</dbReference>
<keyword evidence="3" id="KW-1185">Reference proteome</keyword>
<feature type="domain" description="Helicase ATP-binding" evidence="1">
    <location>
        <begin position="44"/>
        <end position="191"/>
    </location>
</feature>
<dbReference type="InterPro" id="IPR050742">
    <property type="entry name" value="Helicase_Restrict-Modif_Enz"/>
</dbReference>
<dbReference type="CDD" id="cd17926">
    <property type="entry name" value="DEXHc_RE"/>
    <property type="match status" value="1"/>
</dbReference>
<dbReference type="GO" id="GO:0005524">
    <property type="term" value="F:ATP binding"/>
    <property type="evidence" value="ECO:0007669"/>
    <property type="project" value="InterPro"/>
</dbReference>
<protein>
    <recommendedName>
        <fullName evidence="1">Helicase ATP-binding domain-containing protein</fullName>
    </recommendedName>
</protein>
<dbReference type="InterPro" id="IPR001650">
    <property type="entry name" value="Helicase_C-like"/>
</dbReference>
<dbReference type="Gene3D" id="3.40.50.300">
    <property type="entry name" value="P-loop containing nucleotide triphosphate hydrolases"/>
    <property type="match status" value="2"/>
</dbReference>
<dbReference type="STRING" id="240427.AYR62_13100"/>